<dbReference type="PANTHER" id="PTHR34462">
    <property type="entry name" value="OS05G0587400 PROTEIN"/>
    <property type="match status" value="1"/>
</dbReference>
<organism evidence="2 4">
    <name type="scientific">Iris pallida</name>
    <name type="common">Sweet iris</name>
    <dbReference type="NCBI Taxonomy" id="29817"/>
    <lineage>
        <taxon>Eukaryota</taxon>
        <taxon>Viridiplantae</taxon>
        <taxon>Streptophyta</taxon>
        <taxon>Embryophyta</taxon>
        <taxon>Tracheophyta</taxon>
        <taxon>Spermatophyta</taxon>
        <taxon>Magnoliopsida</taxon>
        <taxon>Liliopsida</taxon>
        <taxon>Asparagales</taxon>
        <taxon>Iridaceae</taxon>
        <taxon>Iridoideae</taxon>
        <taxon>Irideae</taxon>
        <taxon>Iris</taxon>
    </lineage>
</organism>
<reference evidence="2" key="2">
    <citation type="submission" date="2023-04" db="EMBL/GenBank/DDBJ databases">
        <authorList>
            <person name="Bruccoleri R.E."/>
            <person name="Oakeley E.J."/>
            <person name="Faust A.-M."/>
            <person name="Dessus-Babus S."/>
            <person name="Altorfer M."/>
            <person name="Burckhardt D."/>
            <person name="Oertli M."/>
            <person name="Naumann U."/>
            <person name="Petersen F."/>
            <person name="Wong J."/>
        </authorList>
    </citation>
    <scope>NUCLEOTIDE SEQUENCE</scope>
    <source>
        <strain evidence="2">GSM-AAB239-AS_SAM_17_03QT</strain>
        <tissue evidence="2">Leaf</tissue>
    </source>
</reference>
<evidence type="ECO:0000256" key="1">
    <source>
        <dbReference type="SAM" id="MobiDB-lite"/>
    </source>
</evidence>
<dbReference type="EMBL" id="JANAVB010007294">
    <property type="protein sequence ID" value="KAJ6843243.1"/>
    <property type="molecule type" value="Genomic_DNA"/>
</dbReference>
<evidence type="ECO:0000313" key="2">
    <source>
        <dbReference type="EMBL" id="KAJ6843243.1"/>
    </source>
</evidence>
<keyword evidence="4" id="KW-1185">Reference proteome</keyword>
<feature type="region of interest" description="Disordered" evidence="1">
    <location>
        <begin position="54"/>
        <end position="74"/>
    </location>
</feature>
<gene>
    <name evidence="3" type="ORF">M6B38_102125</name>
    <name evidence="2" type="ORF">M6B38_300150</name>
</gene>
<comment type="caution">
    <text evidence="2">The sequence shown here is derived from an EMBL/GenBank/DDBJ whole genome shotgun (WGS) entry which is preliminary data.</text>
</comment>
<reference evidence="2" key="1">
    <citation type="journal article" date="2023" name="GigaByte">
        <title>Genome assembly of the bearded iris, Iris pallida Lam.</title>
        <authorList>
            <person name="Bruccoleri R.E."/>
            <person name="Oakeley E.J."/>
            <person name="Faust A.M.E."/>
            <person name="Altorfer M."/>
            <person name="Dessus-Babus S."/>
            <person name="Burckhardt D."/>
            <person name="Oertli M."/>
            <person name="Naumann U."/>
            <person name="Petersen F."/>
            <person name="Wong J."/>
        </authorList>
    </citation>
    <scope>NUCLEOTIDE SEQUENCE</scope>
    <source>
        <strain evidence="2">GSM-AAB239-AS_SAM_17_03QT</strain>
    </source>
</reference>
<evidence type="ECO:0000313" key="3">
    <source>
        <dbReference type="EMBL" id="KAJ6854256.1"/>
    </source>
</evidence>
<dbReference type="AlphaFoldDB" id="A0AAX6HRA8"/>
<dbReference type="PANTHER" id="PTHR34462:SF1">
    <property type="entry name" value="OS05G0587400 PROTEIN"/>
    <property type="match status" value="1"/>
</dbReference>
<proteinExistence type="predicted"/>
<protein>
    <submittedName>
        <fullName evidence="2">Uncharacterized protein</fullName>
    </submittedName>
</protein>
<dbReference type="Proteomes" id="UP001140949">
    <property type="component" value="Unassembled WGS sequence"/>
</dbReference>
<dbReference type="EMBL" id="JANAVB010000194">
    <property type="protein sequence ID" value="KAJ6854256.1"/>
    <property type="molecule type" value="Genomic_DNA"/>
</dbReference>
<sequence>MNSKTSGNTQKAQELIHVQGEGPNWILIAGGALLSTLSIRIGCRIKQAFDAKRTNHAHSGLKGNGKRAPQRRSGTCESHSNIVCYAQAEEGCHHCLSGNLSGTTKMKYTPNSPMSKDGDHALPLVKIPTAESNKVNSGVMWASSPDLLELSRKPFHRSNSSDSPCFSESGSDIYSKRDVIQKLRQQLKSRDEMIMEMQAQITNLQNSLTAQVDHSVHLQSRLDSTNQDLFDSEREIQLLRKAIADHCVAEAISPERPAVTTRNWQPEAMNGKVNGYPDSTDGVELHHVGLEKVRDGERVEMFKQEVGELKEVVEGKEFLLQSYKEQKVELSAKVKELQQRLSSQVPNIL</sequence>
<evidence type="ECO:0000313" key="4">
    <source>
        <dbReference type="Proteomes" id="UP001140949"/>
    </source>
</evidence>
<accession>A0AAX6HRA8</accession>
<name>A0AAX6HRA8_IRIPA</name>